<dbReference type="EMBL" id="CP017669">
    <property type="protein sequence ID" value="APA42757.1"/>
    <property type="molecule type" value="Genomic_DNA"/>
</dbReference>
<gene>
    <name evidence="1" type="ORF">AU473_18470</name>
</gene>
<dbReference type="AlphaFoldDB" id="A0AAN1E482"/>
<dbReference type="Proteomes" id="UP000177471">
    <property type="component" value="Chromosome"/>
</dbReference>
<evidence type="ECO:0000313" key="1">
    <source>
        <dbReference type="EMBL" id="APA42757.1"/>
    </source>
</evidence>
<proteinExistence type="predicted"/>
<organism evidence="1 2">
    <name type="scientific">Escherichia coli O157:H7</name>
    <dbReference type="NCBI Taxonomy" id="83334"/>
    <lineage>
        <taxon>Bacteria</taxon>
        <taxon>Pseudomonadati</taxon>
        <taxon>Pseudomonadota</taxon>
        <taxon>Gammaproteobacteria</taxon>
        <taxon>Enterobacterales</taxon>
        <taxon>Enterobacteriaceae</taxon>
        <taxon>Escherichia</taxon>
    </lineage>
</organism>
<accession>A0AAN1E482</accession>
<name>A0AAN1E482_ECO57</name>
<reference evidence="1 2" key="1">
    <citation type="submission" date="2016-10" db="EMBL/GenBank/DDBJ databases">
        <title>E. coli O157:H7 PA20.</title>
        <authorList>
            <person name="Uhlich G.A."/>
            <person name="Chen C.-Y."/>
            <person name="Paoli G."/>
        </authorList>
    </citation>
    <scope>NUCLEOTIDE SEQUENCE [LARGE SCALE GENOMIC DNA]</scope>
    <source>
        <strain evidence="1 2">PA20</strain>
    </source>
</reference>
<sequence>MDFSWEGRELEFLIYFNCINILNGLHRVNVSSTPYSLAYNTCCNLHLSAMKKHHLSLYEILDLPSANLSFQSTFKYCIYLPTRSYFRKLNMNDNIPTARNHKQSTCITEKTCLYF</sequence>
<evidence type="ECO:0000313" key="2">
    <source>
        <dbReference type="Proteomes" id="UP000177471"/>
    </source>
</evidence>
<protein>
    <submittedName>
        <fullName evidence="1">Uncharacterized protein</fullName>
    </submittedName>
</protein>